<dbReference type="PANTHER" id="PTHR36922:SF1">
    <property type="entry name" value="DUF1993 DOMAIN-CONTAINING PROTEIN"/>
    <property type="match status" value="1"/>
</dbReference>
<dbReference type="Pfam" id="PF09351">
    <property type="entry name" value="DUF1993"/>
    <property type="match status" value="1"/>
</dbReference>
<accession>A0ABS0B7Z4</accession>
<dbReference type="SUPFAM" id="SSF109854">
    <property type="entry name" value="DinB/YfiT-like putative metalloenzymes"/>
    <property type="match status" value="1"/>
</dbReference>
<dbReference type="InterPro" id="IPR018531">
    <property type="entry name" value="DUF1993"/>
</dbReference>
<dbReference type="RefSeq" id="WP_194931639.1">
    <property type="nucleotide sequence ID" value="NZ_JADLZT010000007.1"/>
</dbReference>
<dbReference type="Proteomes" id="UP001429984">
    <property type="component" value="Unassembled WGS sequence"/>
</dbReference>
<reference evidence="1 2" key="1">
    <citation type="submission" date="2020-11" db="EMBL/GenBank/DDBJ databases">
        <title>Draft Genome Sequence and Secondary Metabolite Biosynthetic Potential of the Lysobacter niastensis Type strain DSM 18481.</title>
        <authorList>
            <person name="Turrini P."/>
            <person name="Artuso I."/>
            <person name="Tescari M."/>
            <person name="Lugli G.A."/>
            <person name="Frangipani E."/>
            <person name="Ventura M."/>
            <person name="Visca P."/>
        </authorList>
    </citation>
    <scope>NUCLEOTIDE SEQUENCE [LARGE SCALE GENOMIC DNA]</scope>
    <source>
        <strain evidence="1 2">DSM 18481</strain>
    </source>
</reference>
<dbReference type="Gene3D" id="1.20.120.450">
    <property type="entry name" value="dinb family like domain"/>
    <property type="match status" value="1"/>
</dbReference>
<evidence type="ECO:0000313" key="2">
    <source>
        <dbReference type="Proteomes" id="UP001429984"/>
    </source>
</evidence>
<proteinExistence type="predicted"/>
<keyword evidence="2" id="KW-1185">Reference proteome</keyword>
<dbReference type="PANTHER" id="PTHR36922">
    <property type="entry name" value="BLL2446 PROTEIN"/>
    <property type="match status" value="1"/>
</dbReference>
<evidence type="ECO:0000313" key="1">
    <source>
        <dbReference type="EMBL" id="MBF6025028.1"/>
    </source>
</evidence>
<organism evidence="1 2">
    <name type="scientific">Lysobacter niastensis</name>
    <dbReference type="NCBI Taxonomy" id="380629"/>
    <lineage>
        <taxon>Bacteria</taxon>
        <taxon>Pseudomonadati</taxon>
        <taxon>Pseudomonadota</taxon>
        <taxon>Gammaproteobacteria</taxon>
        <taxon>Lysobacterales</taxon>
        <taxon>Lysobacteraceae</taxon>
        <taxon>Lysobacter</taxon>
    </lineage>
</organism>
<sequence>MSLSMYQATVPMFVRSLQNLRHVLEKGEAHARDQGFAAETLLESRLIGDMLPLVRNVQIATDMAKNGVARLAGVDPLKFEDAETTFAQLYARIERASDYINTFAPALIDGCEERTIRVPSGGQELQFQGRDYLTGFLLPNFFFHCTTSYAILRKEGVALGKKDYLGLA</sequence>
<name>A0ABS0B7Z4_9GAMM</name>
<dbReference type="InterPro" id="IPR034660">
    <property type="entry name" value="DinB/YfiT-like"/>
</dbReference>
<gene>
    <name evidence="1" type="ORF">IU514_13435</name>
</gene>
<dbReference type="EMBL" id="JADLZT010000007">
    <property type="protein sequence ID" value="MBF6025028.1"/>
    <property type="molecule type" value="Genomic_DNA"/>
</dbReference>
<protein>
    <submittedName>
        <fullName evidence="1">DUF1993 domain-containing protein</fullName>
    </submittedName>
</protein>
<comment type="caution">
    <text evidence="1">The sequence shown here is derived from an EMBL/GenBank/DDBJ whole genome shotgun (WGS) entry which is preliminary data.</text>
</comment>